<keyword evidence="1" id="KW-0472">Membrane</keyword>
<comment type="caution">
    <text evidence="2">The sequence shown here is derived from an EMBL/GenBank/DDBJ whole genome shotgun (WGS) entry which is preliminary data.</text>
</comment>
<evidence type="ECO:0000313" key="3">
    <source>
        <dbReference type="Proteomes" id="UP001240447"/>
    </source>
</evidence>
<evidence type="ECO:0000256" key="1">
    <source>
        <dbReference type="SAM" id="Phobius"/>
    </source>
</evidence>
<feature type="transmembrane region" description="Helical" evidence="1">
    <location>
        <begin position="45"/>
        <end position="62"/>
    </location>
</feature>
<keyword evidence="3" id="KW-1185">Reference proteome</keyword>
<dbReference type="RefSeq" id="WP_220138296.1">
    <property type="nucleotide sequence ID" value="NZ_CCXJ01000084.1"/>
</dbReference>
<dbReference type="Proteomes" id="UP001240447">
    <property type="component" value="Unassembled WGS sequence"/>
</dbReference>
<sequence length="132" mass="14362">MSTPTQVARPWRTTVRTIVQALIALAVMAPILVEATGLDPESLPWLVGVLAVAGAVARVSALPQVEAFLRRFVPWLAADPDDHRPDETGHIRIGGYRIHQDGTLITRGLIYTGKLRADSITQARITGEEDES</sequence>
<keyword evidence="1" id="KW-0812">Transmembrane</keyword>
<gene>
    <name evidence="2" type="ORF">J2S59_000177</name>
</gene>
<keyword evidence="1" id="KW-1133">Transmembrane helix</keyword>
<protein>
    <submittedName>
        <fullName evidence="2">Uncharacterized protein</fullName>
    </submittedName>
</protein>
<accession>A0ABT9NIX6</accession>
<reference evidence="2 3" key="1">
    <citation type="submission" date="2023-07" db="EMBL/GenBank/DDBJ databases">
        <title>Sequencing the genomes of 1000 actinobacteria strains.</title>
        <authorList>
            <person name="Klenk H.-P."/>
        </authorList>
    </citation>
    <scope>NUCLEOTIDE SEQUENCE [LARGE SCALE GENOMIC DNA]</scope>
    <source>
        <strain evidence="2 3">GD13</strain>
    </source>
</reference>
<name>A0ABT9NIX6_9ACTN</name>
<proteinExistence type="predicted"/>
<organism evidence="2 3">
    <name type="scientific">Nocardioides massiliensis</name>
    <dbReference type="NCBI Taxonomy" id="1325935"/>
    <lineage>
        <taxon>Bacteria</taxon>
        <taxon>Bacillati</taxon>
        <taxon>Actinomycetota</taxon>
        <taxon>Actinomycetes</taxon>
        <taxon>Propionibacteriales</taxon>
        <taxon>Nocardioidaceae</taxon>
        <taxon>Nocardioides</taxon>
    </lineage>
</organism>
<evidence type="ECO:0000313" key="2">
    <source>
        <dbReference type="EMBL" id="MDP9820368.1"/>
    </source>
</evidence>
<dbReference type="EMBL" id="JAUSQM010000001">
    <property type="protein sequence ID" value="MDP9820368.1"/>
    <property type="molecule type" value="Genomic_DNA"/>
</dbReference>